<dbReference type="GO" id="GO:0016787">
    <property type="term" value="F:hydrolase activity"/>
    <property type="evidence" value="ECO:0007669"/>
    <property type="project" value="UniProtKB-KW"/>
</dbReference>
<evidence type="ECO:0000313" key="4">
    <source>
        <dbReference type="Proteomes" id="UP000192656"/>
    </source>
</evidence>
<dbReference type="Pfam" id="PF01425">
    <property type="entry name" value="Amidase"/>
    <property type="match status" value="1"/>
</dbReference>
<accession>A0A1W2BD36</accession>
<feature type="domain" description="Amidase" evidence="1">
    <location>
        <begin position="26"/>
        <end position="436"/>
    </location>
</feature>
<dbReference type="InterPro" id="IPR000120">
    <property type="entry name" value="Amidase"/>
</dbReference>
<proteinExistence type="predicted"/>
<protein>
    <submittedName>
        <fullName evidence="3">Allophanate hydrolase</fullName>
    </submittedName>
</protein>
<dbReference type="InterPro" id="IPR014085">
    <property type="entry name" value="Allophanate_hydrolase"/>
</dbReference>
<dbReference type="InterPro" id="IPR053844">
    <property type="entry name" value="AH_C"/>
</dbReference>
<dbReference type="NCBIfam" id="NF006043">
    <property type="entry name" value="PRK08186.1"/>
    <property type="match status" value="1"/>
</dbReference>
<dbReference type="PANTHER" id="PTHR11895">
    <property type="entry name" value="TRANSAMIDASE"/>
    <property type="match status" value="1"/>
</dbReference>
<evidence type="ECO:0000313" key="3">
    <source>
        <dbReference type="EMBL" id="SMC70754.1"/>
    </source>
</evidence>
<name>A0A1W2BD36_9HYPH</name>
<dbReference type="Gene3D" id="3.10.490.10">
    <property type="entry name" value="Gamma-glutamyl cyclotransferase-like"/>
    <property type="match status" value="1"/>
</dbReference>
<evidence type="ECO:0000259" key="1">
    <source>
        <dbReference type="Pfam" id="PF01425"/>
    </source>
</evidence>
<reference evidence="3 4" key="1">
    <citation type="submission" date="2017-04" db="EMBL/GenBank/DDBJ databases">
        <authorList>
            <person name="Afonso C.L."/>
            <person name="Miller P.J."/>
            <person name="Scott M.A."/>
            <person name="Spackman E."/>
            <person name="Goraichik I."/>
            <person name="Dimitrov K.M."/>
            <person name="Suarez D.L."/>
            <person name="Swayne D.E."/>
        </authorList>
    </citation>
    <scope>NUCLEOTIDE SEQUENCE [LARGE SCALE GENOMIC DNA]</scope>
    <source>
        <strain evidence="3 4">CGMCC 1.10972</strain>
    </source>
</reference>
<dbReference type="EMBL" id="FWXR01000006">
    <property type="protein sequence ID" value="SMC70754.1"/>
    <property type="molecule type" value="Genomic_DNA"/>
</dbReference>
<dbReference type="STRING" id="937218.SAMN06297251_10661"/>
<dbReference type="Gene3D" id="1.20.58.1700">
    <property type="match status" value="1"/>
</dbReference>
<dbReference type="RefSeq" id="WP_244556867.1">
    <property type="nucleotide sequence ID" value="NZ_FWXR01000006.1"/>
</dbReference>
<keyword evidence="3" id="KW-0378">Hydrolase</keyword>
<sequence length="605" mass="63323">MMTDLPTILDFASLKALYHAGTKPAEVMNTIADRMEGCDPAAFIHKVSRAELIAEAEALITRAPDPSSLPLWGLPFAVKDNIDVAGMPTTAACPDFAYLAETDATVVARLRAAGAIVIGKTNLDQFATGLNGTRSPYGAPRCVFDAAYVSGGSSSGSAVAVAAGLAAFALGTDTAGSGRVPAAFNNIVGIKPSPGRVSTSGVVPACRTIDVVTVFAASVADGIAARQVAEGFDPADAYARRFAETPLPSSLTIGVPSAEEREFYGNEAYRALYETAIERAASLGARIVEFDYRPFREAASLLYEGPWVAERLAAIESFHAETPDSIDPAVRTIIEGAQGMSAVDAFRGAYRLEALRREAEAEWAKVDALMLPTSPDIQSVEAMRADPLALNARFGRFTNFANFFGCAAIAVPAGFMEAGLPFGVQLVAPCDTDEALAAFASAMHEKVGTGSGLDRAFAPPSLPAPSPADGVEPSRIEIAVVGAHLSGMALNHELTTRGATFVEEARTAPHYRLFALATTPPKPGLLADPAASGEGIALEIWSMSPTAFASFVAAIPAPLGIGKITLSDGRSISGFICEYEATRNAEDITHFGGWRAYRHSRTVAA</sequence>
<dbReference type="NCBIfam" id="TIGR02713">
    <property type="entry name" value="allophanate_hyd"/>
    <property type="match status" value="1"/>
</dbReference>
<evidence type="ECO:0000259" key="2">
    <source>
        <dbReference type="Pfam" id="PF21986"/>
    </source>
</evidence>
<gene>
    <name evidence="3" type="ORF">SAMN06297251_10661</name>
</gene>
<dbReference type="Gene3D" id="3.90.1300.10">
    <property type="entry name" value="Amidase signature (AS) domain"/>
    <property type="match status" value="1"/>
</dbReference>
<dbReference type="SUPFAM" id="SSF75304">
    <property type="entry name" value="Amidase signature (AS) enzymes"/>
    <property type="match status" value="1"/>
</dbReference>
<organism evidence="3 4">
    <name type="scientific">Fulvimarina manganoxydans</name>
    <dbReference type="NCBI Taxonomy" id="937218"/>
    <lineage>
        <taxon>Bacteria</taxon>
        <taxon>Pseudomonadati</taxon>
        <taxon>Pseudomonadota</taxon>
        <taxon>Alphaproteobacteria</taxon>
        <taxon>Hyphomicrobiales</taxon>
        <taxon>Aurantimonadaceae</taxon>
        <taxon>Fulvimarina</taxon>
    </lineage>
</organism>
<feature type="domain" description="Allophanate hydrolase C-terminal" evidence="2">
    <location>
        <begin position="476"/>
        <end position="598"/>
    </location>
</feature>
<dbReference type="Proteomes" id="UP000192656">
    <property type="component" value="Unassembled WGS sequence"/>
</dbReference>
<dbReference type="Pfam" id="PF21986">
    <property type="entry name" value="AH_C"/>
    <property type="match status" value="1"/>
</dbReference>
<dbReference type="AlphaFoldDB" id="A0A1W2BD36"/>
<dbReference type="InterPro" id="IPR023631">
    <property type="entry name" value="Amidase_dom"/>
</dbReference>
<dbReference type="InterPro" id="IPR036928">
    <property type="entry name" value="AS_sf"/>
</dbReference>
<keyword evidence="4" id="KW-1185">Reference proteome</keyword>
<dbReference type="PANTHER" id="PTHR11895:SF169">
    <property type="entry name" value="GLUTAMYL-TRNA(GLN) AMIDOTRANSFERASE"/>
    <property type="match status" value="1"/>
</dbReference>